<protein>
    <submittedName>
        <fullName evidence="2">Adenylate/guanylate cyclase domain-containing protein</fullName>
    </submittedName>
</protein>
<dbReference type="GO" id="GO:0035556">
    <property type="term" value="P:intracellular signal transduction"/>
    <property type="evidence" value="ECO:0007669"/>
    <property type="project" value="InterPro"/>
</dbReference>
<sequence>MSLEAPLIAADVMQWLSSEAIGIKDSLKLVSELGERLNAAKVPVDRITTGITLLHPNVRAESAIWTTDGERALRRYMEAENLEEAYNSSPLKVVYVEGRTVRVRITPEPEGWEYGIIPDLRADGYTDYIALPMPFTDGSRKALTVATKAPGGFTLSHVAVFETIVRPIGLICELNTLRRTAETVLNTYVGPRAGSKVLTGTIKRGEGEHISAVVSFADLRGFTELSNQLPADKLIRLLNAYFGAMAESVEAQGGEILKFIGDEVMAIFPYATEEEARLAARRALIASRDAVLRIADINARCSEEVPPIRAGIALHAGDVFFGNVGSETRLDFTVIGPVVNLASRIADLAKHLDRDILVSEAIADLMGCHHGLRGTYYVKGFADPVSVFSPDIEAMAAGGACSEIMMASRAFDAN</sequence>
<dbReference type="InterPro" id="IPR050697">
    <property type="entry name" value="Adenylyl/Guanylyl_Cyclase_3/4"/>
</dbReference>
<dbReference type="PANTHER" id="PTHR43081">
    <property type="entry name" value="ADENYLATE CYCLASE, TERMINAL-DIFFERENTIATION SPECIFIC-RELATED"/>
    <property type="match status" value="1"/>
</dbReference>
<evidence type="ECO:0000313" key="3">
    <source>
        <dbReference type="Proteomes" id="UP000586722"/>
    </source>
</evidence>
<dbReference type="Proteomes" id="UP000586722">
    <property type="component" value="Unassembled WGS sequence"/>
</dbReference>
<dbReference type="GO" id="GO:0006171">
    <property type="term" value="P:cAMP biosynthetic process"/>
    <property type="evidence" value="ECO:0007669"/>
    <property type="project" value="TreeGrafter"/>
</dbReference>
<evidence type="ECO:0000259" key="1">
    <source>
        <dbReference type="PROSITE" id="PS50125"/>
    </source>
</evidence>
<dbReference type="CDD" id="cd07302">
    <property type="entry name" value="CHD"/>
    <property type="match status" value="1"/>
</dbReference>
<name>A0A7X5J816_9HYPH</name>
<evidence type="ECO:0000313" key="2">
    <source>
        <dbReference type="EMBL" id="NBN77382.1"/>
    </source>
</evidence>
<reference evidence="2 3" key="1">
    <citation type="submission" date="2020-01" db="EMBL/GenBank/DDBJ databases">
        <authorList>
            <person name="Peng S.Y."/>
            <person name="Li J."/>
            <person name="Wang M."/>
            <person name="Wang L."/>
            <person name="Wang C.Q."/>
            <person name="Wang J.R."/>
        </authorList>
    </citation>
    <scope>NUCLEOTIDE SEQUENCE [LARGE SCALE GENOMIC DNA]</scope>
    <source>
        <strain evidence="2 3">XCT-53</strain>
    </source>
</reference>
<dbReference type="InterPro" id="IPR029787">
    <property type="entry name" value="Nucleotide_cyclase"/>
</dbReference>
<dbReference type="Pfam" id="PF00211">
    <property type="entry name" value="Guanylate_cyc"/>
    <property type="match status" value="1"/>
</dbReference>
<proteinExistence type="predicted"/>
<dbReference type="InterPro" id="IPR001054">
    <property type="entry name" value="A/G_cyclase"/>
</dbReference>
<dbReference type="SMART" id="SM00044">
    <property type="entry name" value="CYCc"/>
    <property type="match status" value="1"/>
</dbReference>
<dbReference type="PROSITE" id="PS50125">
    <property type="entry name" value="GUANYLATE_CYCLASE_2"/>
    <property type="match status" value="1"/>
</dbReference>
<dbReference type="Gene3D" id="3.30.70.1230">
    <property type="entry name" value="Nucleotide cyclase"/>
    <property type="match status" value="1"/>
</dbReference>
<organism evidence="2 3">
    <name type="scientific">Pannonibacter tanglangensis</name>
    <dbReference type="NCBI Taxonomy" id="2750084"/>
    <lineage>
        <taxon>Bacteria</taxon>
        <taxon>Pseudomonadati</taxon>
        <taxon>Pseudomonadota</taxon>
        <taxon>Alphaproteobacteria</taxon>
        <taxon>Hyphomicrobiales</taxon>
        <taxon>Stappiaceae</taxon>
        <taxon>Pannonibacter</taxon>
    </lineage>
</organism>
<comment type="caution">
    <text evidence="2">The sequence shown here is derived from an EMBL/GenBank/DDBJ whole genome shotgun (WGS) entry which is preliminary data.</text>
</comment>
<dbReference type="EMBL" id="JAABLQ010000001">
    <property type="protein sequence ID" value="NBN77382.1"/>
    <property type="molecule type" value="Genomic_DNA"/>
</dbReference>
<dbReference type="SUPFAM" id="SSF55073">
    <property type="entry name" value="Nucleotide cyclase"/>
    <property type="match status" value="1"/>
</dbReference>
<keyword evidence="3" id="KW-1185">Reference proteome</keyword>
<accession>A0A7X5J816</accession>
<gene>
    <name evidence="2" type="ORF">GWI72_03780</name>
</gene>
<dbReference type="GO" id="GO:0004016">
    <property type="term" value="F:adenylate cyclase activity"/>
    <property type="evidence" value="ECO:0007669"/>
    <property type="project" value="UniProtKB-ARBA"/>
</dbReference>
<dbReference type="RefSeq" id="WP_161707881.1">
    <property type="nucleotide sequence ID" value="NZ_JAABLQ010000001.1"/>
</dbReference>
<dbReference type="AlphaFoldDB" id="A0A7X5J816"/>
<dbReference type="PANTHER" id="PTHR43081:SF11">
    <property type="entry name" value="BLR2264 PROTEIN"/>
    <property type="match status" value="1"/>
</dbReference>
<feature type="domain" description="Guanylate cyclase" evidence="1">
    <location>
        <begin position="213"/>
        <end position="346"/>
    </location>
</feature>